<dbReference type="SUPFAM" id="SSF54631">
    <property type="entry name" value="CBS-domain pair"/>
    <property type="match status" value="1"/>
</dbReference>
<dbReference type="Pfam" id="PF00654">
    <property type="entry name" value="Voltage_CLC"/>
    <property type="match status" value="1"/>
</dbReference>
<feature type="transmembrane region" description="Helical" evidence="10">
    <location>
        <begin position="139"/>
        <end position="164"/>
    </location>
</feature>
<keyword evidence="7" id="KW-0869">Chloride channel</keyword>
<keyword evidence="4 10" id="KW-1133">Transmembrane helix</keyword>
<dbReference type="GO" id="GO:0034707">
    <property type="term" value="C:chloride channel complex"/>
    <property type="evidence" value="ECO:0007669"/>
    <property type="project" value="UniProtKB-KW"/>
</dbReference>
<evidence type="ECO:0000256" key="6">
    <source>
        <dbReference type="ARBA" id="ARBA00023136"/>
    </source>
</evidence>
<dbReference type="RefSeq" id="WP_196270238.1">
    <property type="nucleotide sequence ID" value="NZ_JADQDO010000001.1"/>
</dbReference>
<sequence>MATGLGVVTGLIVAAVQNFVIFAQRATLGFAAERRIALPDQASFLRIAVALTGGAILVTILSRAASRLRTRQPIDPVEANALSGGSMGWYDAVAVVLPILASVAFGASVGIEAAVTQLGAVLASRLGKRLGRPRSDLRVLVGAGSAAAIAAAYRAPIAGMLYAFELVLGTYSKRTLAPIGLAAIAAVITIWLLTGQAKPFDLILGTAVSWSDYPIAVLMGGICAFMGIGVMLLVTAVERLLKRLFRHETLRRLAAALVLTLLSIRFPAVLGSGHAAIDHAVNGDIVGPQALGLLGAKALASPASLGGGFRGGLFSASLLMGALLGQVIAWIGALVPGGPPLNPALCAVIGMAAMGASVIGCPLAMIFLVLETTGDFDAAIVVAIGAVTASFLTDRLFGYSFATWRFQQRGLAIEGGHDVSRLATSPITNLVRPPKRSLAANADLQDVLRAVSTAGARGTAVYTLDGDFAGLVDPSLVEVAAGERTPLPIVAADLVYETSPAVTPKTTLAELIDIFQNDDRPTIAVIDPADHLNLIGCVRARDAFAMASAILDAQRREDLGIGQ</sequence>
<keyword evidence="6 10" id="KW-0472">Membrane</keyword>
<reference evidence="11" key="1">
    <citation type="submission" date="2020-11" db="EMBL/GenBank/DDBJ databases">
        <authorList>
            <person name="Kim M.K."/>
        </authorList>
    </citation>
    <scope>NUCLEOTIDE SEQUENCE</scope>
    <source>
        <strain evidence="11">BT350</strain>
    </source>
</reference>
<accession>A0A931BSZ4</accession>
<feature type="transmembrane region" description="Helical" evidence="10">
    <location>
        <begin position="213"/>
        <end position="237"/>
    </location>
</feature>
<evidence type="ECO:0000256" key="8">
    <source>
        <dbReference type="ARBA" id="ARBA00023214"/>
    </source>
</evidence>
<dbReference type="InterPro" id="IPR046342">
    <property type="entry name" value="CBS_dom_sf"/>
</dbReference>
<keyword evidence="3 10" id="KW-0812">Transmembrane</keyword>
<dbReference type="InterPro" id="IPR050368">
    <property type="entry name" value="ClC-type_chloride_channel"/>
</dbReference>
<name>A0A931BSZ4_9HYPH</name>
<feature type="transmembrane region" description="Helical" evidence="10">
    <location>
        <begin position="176"/>
        <end position="193"/>
    </location>
</feature>
<dbReference type="SUPFAM" id="SSF81340">
    <property type="entry name" value="Clc chloride channel"/>
    <property type="match status" value="1"/>
</dbReference>
<evidence type="ECO:0000256" key="4">
    <source>
        <dbReference type="ARBA" id="ARBA00022989"/>
    </source>
</evidence>
<dbReference type="Gene3D" id="1.10.3080.10">
    <property type="entry name" value="Clc chloride channel"/>
    <property type="match status" value="1"/>
</dbReference>
<dbReference type="CDD" id="cd00400">
    <property type="entry name" value="Voltage_gated_ClC"/>
    <property type="match status" value="1"/>
</dbReference>
<keyword evidence="5" id="KW-0406">Ion transport</keyword>
<dbReference type="EMBL" id="JADQDO010000001">
    <property type="protein sequence ID" value="MBF9232277.1"/>
    <property type="molecule type" value="Genomic_DNA"/>
</dbReference>
<feature type="transmembrane region" description="Helical" evidence="10">
    <location>
        <begin position="92"/>
        <end position="119"/>
    </location>
</feature>
<evidence type="ECO:0000256" key="10">
    <source>
        <dbReference type="SAM" id="Phobius"/>
    </source>
</evidence>
<dbReference type="GO" id="GO:0005254">
    <property type="term" value="F:chloride channel activity"/>
    <property type="evidence" value="ECO:0007669"/>
    <property type="project" value="UniProtKB-KW"/>
</dbReference>
<proteinExistence type="predicted"/>
<feature type="transmembrane region" description="Helical" evidence="10">
    <location>
        <begin position="347"/>
        <end position="370"/>
    </location>
</feature>
<dbReference type="InterPro" id="IPR014743">
    <property type="entry name" value="Cl-channel_core"/>
</dbReference>
<dbReference type="PANTHER" id="PTHR43427">
    <property type="entry name" value="CHLORIDE CHANNEL PROTEIN CLC-E"/>
    <property type="match status" value="1"/>
</dbReference>
<comment type="caution">
    <text evidence="11">The sequence shown here is derived from an EMBL/GenBank/DDBJ whole genome shotgun (WGS) entry which is preliminary data.</text>
</comment>
<feature type="transmembrane region" description="Helical" evidence="10">
    <location>
        <begin position="41"/>
        <end position="61"/>
    </location>
</feature>
<protein>
    <submittedName>
        <fullName evidence="11">Chloride channel protein</fullName>
    </submittedName>
</protein>
<keyword evidence="9" id="KW-0407">Ion channel</keyword>
<organism evidence="11 12">
    <name type="scientific">Microvirga alba</name>
    <dbReference type="NCBI Taxonomy" id="2791025"/>
    <lineage>
        <taxon>Bacteria</taxon>
        <taxon>Pseudomonadati</taxon>
        <taxon>Pseudomonadota</taxon>
        <taxon>Alphaproteobacteria</taxon>
        <taxon>Hyphomicrobiales</taxon>
        <taxon>Methylobacteriaceae</taxon>
        <taxon>Microvirga</taxon>
    </lineage>
</organism>
<evidence type="ECO:0000256" key="9">
    <source>
        <dbReference type="ARBA" id="ARBA00023303"/>
    </source>
</evidence>
<dbReference type="PANTHER" id="PTHR43427:SF6">
    <property type="entry name" value="CHLORIDE CHANNEL PROTEIN CLC-E"/>
    <property type="match status" value="1"/>
</dbReference>
<comment type="subcellular location">
    <subcellularLocation>
        <location evidence="1">Membrane</location>
        <topology evidence="1">Multi-pass membrane protein</topology>
    </subcellularLocation>
</comment>
<dbReference type="AlphaFoldDB" id="A0A931BSZ4"/>
<evidence type="ECO:0000256" key="3">
    <source>
        <dbReference type="ARBA" id="ARBA00022692"/>
    </source>
</evidence>
<evidence type="ECO:0000256" key="1">
    <source>
        <dbReference type="ARBA" id="ARBA00004141"/>
    </source>
</evidence>
<gene>
    <name evidence="11" type="ORF">I2H38_02670</name>
</gene>
<evidence type="ECO:0000256" key="7">
    <source>
        <dbReference type="ARBA" id="ARBA00023173"/>
    </source>
</evidence>
<feature type="transmembrane region" description="Helical" evidence="10">
    <location>
        <begin position="313"/>
        <end position="335"/>
    </location>
</feature>
<evidence type="ECO:0000313" key="12">
    <source>
        <dbReference type="Proteomes" id="UP000599312"/>
    </source>
</evidence>
<dbReference type="InterPro" id="IPR001807">
    <property type="entry name" value="ClC"/>
</dbReference>
<feature type="transmembrane region" description="Helical" evidence="10">
    <location>
        <begin position="249"/>
        <end position="268"/>
    </location>
</feature>
<evidence type="ECO:0000256" key="2">
    <source>
        <dbReference type="ARBA" id="ARBA00022448"/>
    </source>
</evidence>
<dbReference type="PRINTS" id="PR00762">
    <property type="entry name" value="CLCHANNEL"/>
</dbReference>
<keyword evidence="8" id="KW-0868">Chloride</keyword>
<keyword evidence="2" id="KW-0813">Transport</keyword>
<keyword evidence="12" id="KW-1185">Reference proteome</keyword>
<dbReference type="Proteomes" id="UP000599312">
    <property type="component" value="Unassembled WGS sequence"/>
</dbReference>
<evidence type="ECO:0000313" key="11">
    <source>
        <dbReference type="EMBL" id="MBF9232277.1"/>
    </source>
</evidence>
<evidence type="ECO:0000256" key="5">
    <source>
        <dbReference type="ARBA" id="ARBA00023065"/>
    </source>
</evidence>
<feature type="transmembrane region" description="Helical" evidence="10">
    <location>
        <begin position="376"/>
        <end position="397"/>
    </location>
</feature>